<keyword evidence="2" id="KW-1185">Reference proteome</keyword>
<dbReference type="InterPro" id="IPR053825">
    <property type="entry name" value="DUF7009"/>
</dbReference>
<evidence type="ECO:0000313" key="2">
    <source>
        <dbReference type="Proteomes" id="UP000239872"/>
    </source>
</evidence>
<comment type="caution">
    <text evidence="1">The sequence shown here is derived from an EMBL/GenBank/DDBJ whole genome shotgun (WGS) entry which is preliminary data.</text>
</comment>
<reference evidence="1 2" key="1">
    <citation type="submission" date="2018-01" db="EMBL/GenBank/DDBJ databases">
        <title>A novel member of the phylum Bacteroidetes isolated from glacier ice.</title>
        <authorList>
            <person name="Liu Q."/>
            <person name="Xin Y.-H."/>
        </authorList>
    </citation>
    <scope>NUCLEOTIDE SEQUENCE [LARGE SCALE GENOMIC DNA]</scope>
    <source>
        <strain evidence="1 2">RB1R16</strain>
    </source>
</reference>
<dbReference type="EMBL" id="PPSL01000003">
    <property type="protein sequence ID" value="PQJ11128.1"/>
    <property type="molecule type" value="Genomic_DNA"/>
</dbReference>
<protein>
    <submittedName>
        <fullName evidence="1">Uncharacterized protein</fullName>
    </submittedName>
</protein>
<organism evidence="1 2">
    <name type="scientific">Flavipsychrobacter stenotrophus</name>
    <dbReference type="NCBI Taxonomy" id="2077091"/>
    <lineage>
        <taxon>Bacteria</taxon>
        <taxon>Pseudomonadati</taxon>
        <taxon>Bacteroidota</taxon>
        <taxon>Chitinophagia</taxon>
        <taxon>Chitinophagales</taxon>
        <taxon>Chitinophagaceae</taxon>
        <taxon>Flavipsychrobacter</taxon>
    </lineage>
</organism>
<dbReference type="Proteomes" id="UP000239872">
    <property type="component" value="Unassembled WGS sequence"/>
</dbReference>
<accession>A0A2S7SWP0</accession>
<dbReference type="RefSeq" id="WP_105039856.1">
    <property type="nucleotide sequence ID" value="NZ_PPSL01000003.1"/>
</dbReference>
<proteinExistence type="predicted"/>
<evidence type="ECO:0000313" key="1">
    <source>
        <dbReference type="EMBL" id="PQJ11128.1"/>
    </source>
</evidence>
<dbReference type="AlphaFoldDB" id="A0A2S7SWP0"/>
<name>A0A2S7SWP0_9BACT</name>
<dbReference type="Pfam" id="PF22668">
    <property type="entry name" value="DUF7009"/>
    <property type="match status" value="1"/>
</dbReference>
<sequence length="124" mass="14047">MKIRIKGNSIRIRLSRTEVDTLGREGYLEELTEFGSNVAFRYALHNKQEIASLSAGFEGNTMSMFVPADMVAEWVATEKVGYGHYMDIGEGKQLFLLLEKDFKCIDSSVDEDQSDNYDNPLHVC</sequence>
<gene>
    <name evidence="1" type="ORF">CJD36_014260</name>
</gene>
<dbReference type="OrthoDB" id="7060517at2"/>